<dbReference type="PANTHER" id="PTHR43783:SF1">
    <property type="entry name" value="UDP-N-ACETYLGLUCOSAMINE 1-CARBOXYVINYLTRANSFERASE"/>
    <property type="match status" value="1"/>
</dbReference>
<feature type="domain" description="Enolpyruvate transferase" evidence="13">
    <location>
        <begin position="7"/>
        <end position="406"/>
    </location>
</feature>
<gene>
    <name evidence="12 14" type="primary">murA</name>
    <name evidence="14" type="ORF">LSG31_14690</name>
</gene>
<dbReference type="NCBIfam" id="NF006873">
    <property type="entry name" value="PRK09369.1"/>
    <property type="match status" value="1"/>
</dbReference>
<dbReference type="Proteomes" id="UP000830167">
    <property type="component" value="Chromosome"/>
</dbReference>
<dbReference type="InterPro" id="IPR050068">
    <property type="entry name" value="MurA_subfamily"/>
</dbReference>
<keyword evidence="5 12" id="KW-0808">Transferase</keyword>
<evidence type="ECO:0000313" key="14">
    <source>
        <dbReference type="EMBL" id="UOF89158.1"/>
    </source>
</evidence>
<dbReference type="InterPro" id="IPR013792">
    <property type="entry name" value="RNA3'P_cycl/enolpyr_Trfase_a/b"/>
</dbReference>
<dbReference type="EC" id="2.5.1.7" evidence="12"/>
<dbReference type="InterPro" id="IPR036968">
    <property type="entry name" value="Enolpyruvate_Tfrase_sf"/>
</dbReference>
<dbReference type="PANTHER" id="PTHR43783">
    <property type="entry name" value="UDP-N-ACETYLGLUCOSAMINE 1-CARBOXYVINYLTRANSFERASE"/>
    <property type="match status" value="1"/>
</dbReference>
<keyword evidence="12" id="KW-0670">Pyruvate</keyword>
<feature type="active site" description="Proton donor" evidence="12">
    <location>
        <position position="116"/>
    </location>
</feature>
<protein>
    <recommendedName>
        <fullName evidence="12">UDP-N-acetylglucosamine 1-carboxyvinyltransferase</fullName>
        <ecNumber evidence="12">2.5.1.7</ecNumber>
    </recommendedName>
    <alternativeName>
        <fullName evidence="12">Enoylpyruvate transferase</fullName>
    </alternativeName>
    <alternativeName>
        <fullName evidence="12">UDP-N-acetylglucosamine enolpyruvyl transferase</fullName>
        <shortName evidence="12">EPT</shortName>
    </alternativeName>
</protein>
<accession>A0ABY4CF65</accession>
<comment type="subcellular location">
    <subcellularLocation>
        <location evidence="1 12">Cytoplasm</location>
    </subcellularLocation>
</comment>
<evidence type="ECO:0000256" key="2">
    <source>
        <dbReference type="ARBA" id="ARBA00004752"/>
    </source>
</evidence>
<comment type="catalytic activity">
    <reaction evidence="11 12">
        <text>phosphoenolpyruvate + UDP-N-acetyl-alpha-D-glucosamine = UDP-N-acetyl-3-O-(1-carboxyvinyl)-alpha-D-glucosamine + phosphate</text>
        <dbReference type="Rhea" id="RHEA:18681"/>
        <dbReference type="ChEBI" id="CHEBI:43474"/>
        <dbReference type="ChEBI" id="CHEBI:57705"/>
        <dbReference type="ChEBI" id="CHEBI:58702"/>
        <dbReference type="ChEBI" id="CHEBI:68483"/>
        <dbReference type="EC" id="2.5.1.7"/>
    </reaction>
</comment>
<organism evidence="14 15">
    <name type="scientific">Fodinisporobacter ferrooxydans</name>
    <dbReference type="NCBI Taxonomy" id="2901836"/>
    <lineage>
        <taxon>Bacteria</taxon>
        <taxon>Bacillati</taxon>
        <taxon>Bacillota</taxon>
        <taxon>Bacilli</taxon>
        <taxon>Bacillales</taxon>
        <taxon>Alicyclobacillaceae</taxon>
        <taxon>Fodinisporobacter</taxon>
    </lineage>
</organism>
<dbReference type="CDD" id="cd01555">
    <property type="entry name" value="UdpNAET"/>
    <property type="match status" value="1"/>
</dbReference>
<reference evidence="14" key="1">
    <citation type="submission" date="2021-12" db="EMBL/GenBank/DDBJ databases">
        <title>Alicyclobacillaceae gen. nov., sp. nov., isolated from chalcocite enrichment system.</title>
        <authorList>
            <person name="Jiang Z."/>
        </authorList>
    </citation>
    <scope>NUCLEOTIDE SEQUENCE</scope>
    <source>
        <strain evidence="14">MYW30-H2</strain>
    </source>
</reference>
<comment type="pathway">
    <text evidence="2 12">Cell wall biogenesis; peptidoglycan biosynthesis.</text>
</comment>
<dbReference type="NCBIfam" id="TIGR01072">
    <property type="entry name" value="murA"/>
    <property type="match status" value="1"/>
</dbReference>
<comment type="caution">
    <text evidence="12">Lacks conserved residue(s) required for the propagation of feature annotation.</text>
</comment>
<dbReference type="HAMAP" id="MF_00111">
    <property type="entry name" value="MurA"/>
    <property type="match status" value="1"/>
</dbReference>
<proteinExistence type="inferred from homology"/>
<dbReference type="Gene3D" id="3.65.10.10">
    <property type="entry name" value="Enolpyruvate transferase domain"/>
    <property type="match status" value="2"/>
</dbReference>
<evidence type="ECO:0000256" key="4">
    <source>
        <dbReference type="ARBA" id="ARBA00022618"/>
    </source>
</evidence>
<dbReference type="Pfam" id="PF00275">
    <property type="entry name" value="EPSP_synthase"/>
    <property type="match status" value="1"/>
</dbReference>
<keyword evidence="15" id="KW-1185">Reference proteome</keyword>
<sequence>MDTLAIEGGKLLQGTVRVHGAKNAALPIMAATLLADGECILEDVPDLKDIDVMMEILSSLGAVTTRSDAIVTVDATTIHQHLVQDEMMRKMRSSIFLMGPLLSKFGQVRISKPGGCTIGTRPIDFHLKGMKALGAEIIEANGYVECRAKRLQGNHIYLDYPSVGATENLMMAAALAEGTTIIGNAAREPEIVDLANFLRSMGASISGAGEDTIVIEGVDTLQPVNYRIIPDRIVAGTLVLAVAATGGDVELQNVRPQHLGVVLTKLREAGVEIRTYMDRILIRRRRPLTAIDRIQTAPYPGFPTDLQAPFMAVLTLAKGTSVISETVFEERFKHVSELQRMGANIKVDLRTAFVQGVSKLTGASVAATDLRAGAALVIAGLAAEGTTIVEQVHHIDRGYQQIEQVLQSLGASIQRTYRKW</sequence>
<feature type="modified residue" description="2-(S-cysteinyl)pyruvic acid O-phosphothioketal" evidence="12">
    <location>
        <position position="116"/>
    </location>
</feature>
<evidence type="ECO:0000256" key="6">
    <source>
        <dbReference type="ARBA" id="ARBA00022960"/>
    </source>
</evidence>
<dbReference type="InterPro" id="IPR001986">
    <property type="entry name" value="Enolpyruvate_Tfrase_dom"/>
</dbReference>
<evidence type="ECO:0000256" key="5">
    <source>
        <dbReference type="ARBA" id="ARBA00022679"/>
    </source>
</evidence>
<evidence type="ECO:0000256" key="12">
    <source>
        <dbReference type="HAMAP-Rule" id="MF_00111"/>
    </source>
</evidence>
<comment type="function">
    <text evidence="12">Cell wall formation. Adds enolpyruvyl to UDP-N-acetylglucosamine.</text>
</comment>
<keyword evidence="9 12" id="KW-0961">Cell wall biogenesis/degradation</keyword>
<name>A0ABY4CF65_9BACL</name>
<dbReference type="InterPro" id="IPR005750">
    <property type="entry name" value="UDP_GlcNAc_COvinyl_MurA"/>
</dbReference>
<evidence type="ECO:0000256" key="10">
    <source>
        <dbReference type="ARBA" id="ARBA00038367"/>
    </source>
</evidence>
<feature type="binding site" evidence="12">
    <location>
        <begin position="22"/>
        <end position="23"/>
    </location>
    <ligand>
        <name>phosphoenolpyruvate</name>
        <dbReference type="ChEBI" id="CHEBI:58702"/>
    </ligand>
</feature>
<keyword evidence="7 12" id="KW-0573">Peptidoglycan synthesis</keyword>
<evidence type="ECO:0000256" key="7">
    <source>
        <dbReference type="ARBA" id="ARBA00022984"/>
    </source>
</evidence>
<dbReference type="RefSeq" id="WP_347435839.1">
    <property type="nucleotide sequence ID" value="NZ_CP089291.1"/>
</dbReference>
<dbReference type="GO" id="GO:0008760">
    <property type="term" value="F:UDP-N-acetylglucosamine 1-carboxyvinyltransferase activity"/>
    <property type="evidence" value="ECO:0007669"/>
    <property type="project" value="UniProtKB-EC"/>
</dbReference>
<comment type="similarity">
    <text evidence="10 12">Belongs to the EPSP synthase family. MurA subfamily.</text>
</comment>
<dbReference type="SUPFAM" id="SSF55205">
    <property type="entry name" value="EPT/RTPC-like"/>
    <property type="match status" value="1"/>
</dbReference>
<evidence type="ECO:0000256" key="1">
    <source>
        <dbReference type="ARBA" id="ARBA00004496"/>
    </source>
</evidence>
<keyword evidence="4 12" id="KW-0132">Cell division</keyword>
<evidence type="ECO:0000256" key="3">
    <source>
        <dbReference type="ARBA" id="ARBA00022490"/>
    </source>
</evidence>
<feature type="binding site" evidence="12">
    <location>
        <position position="327"/>
    </location>
    <ligand>
        <name>UDP-N-acetyl-alpha-D-glucosamine</name>
        <dbReference type="ChEBI" id="CHEBI:57705"/>
    </ligand>
</feature>
<dbReference type="EMBL" id="CP089291">
    <property type="protein sequence ID" value="UOF89158.1"/>
    <property type="molecule type" value="Genomic_DNA"/>
</dbReference>
<evidence type="ECO:0000256" key="8">
    <source>
        <dbReference type="ARBA" id="ARBA00023306"/>
    </source>
</evidence>
<evidence type="ECO:0000259" key="13">
    <source>
        <dbReference type="Pfam" id="PF00275"/>
    </source>
</evidence>
<keyword evidence="8 12" id="KW-0131">Cell cycle</keyword>
<evidence type="ECO:0000313" key="15">
    <source>
        <dbReference type="Proteomes" id="UP000830167"/>
    </source>
</evidence>
<keyword evidence="6 12" id="KW-0133">Cell shape</keyword>
<feature type="binding site" evidence="12">
    <location>
        <position position="305"/>
    </location>
    <ligand>
        <name>UDP-N-acetyl-alpha-D-glucosamine</name>
        <dbReference type="ChEBI" id="CHEBI:57705"/>
    </ligand>
</feature>
<feature type="binding site" evidence="12">
    <location>
        <position position="92"/>
    </location>
    <ligand>
        <name>UDP-N-acetyl-alpha-D-glucosamine</name>
        <dbReference type="ChEBI" id="CHEBI:57705"/>
    </ligand>
</feature>
<keyword evidence="3 12" id="KW-0963">Cytoplasm</keyword>
<evidence type="ECO:0000256" key="9">
    <source>
        <dbReference type="ARBA" id="ARBA00023316"/>
    </source>
</evidence>
<evidence type="ECO:0000256" key="11">
    <source>
        <dbReference type="ARBA" id="ARBA00047527"/>
    </source>
</evidence>